<dbReference type="OrthoDB" id="1915375at2759"/>
<dbReference type="Proteomes" id="UP000193498">
    <property type="component" value="Unassembled WGS sequence"/>
</dbReference>
<proteinExistence type="predicted"/>
<reference evidence="5 6" key="1">
    <citation type="submission" date="2016-07" db="EMBL/GenBank/DDBJ databases">
        <title>Pervasive Adenine N6-methylation of Active Genes in Fungi.</title>
        <authorList>
            <consortium name="DOE Joint Genome Institute"/>
            <person name="Mondo S.J."/>
            <person name="Dannebaum R.O."/>
            <person name="Kuo R.C."/>
            <person name="Labutti K."/>
            <person name="Haridas S."/>
            <person name="Kuo A."/>
            <person name="Salamov A."/>
            <person name="Ahrendt S.R."/>
            <person name="Lipzen A."/>
            <person name="Sullivan W."/>
            <person name="Andreopoulos W.B."/>
            <person name="Clum A."/>
            <person name="Lindquist E."/>
            <person name="Daum C."/>
            <person name="Ramamoorthy G.K."/>
            <person name="Gryganskyi A."/>
            <person name="Culley D."/>
            <person name="Magnuson J.K."/>
            <person name="James T.Y."/>
            <person name="O'Malley M.A."/>
            <person name="Stajich J.E."/>
            <person name="Spatafora J.W."/>
            <person name="Visel A."/>
            <person name="Grigoriev I.V."/>
        </authorList>
    </citation>
    <scope>NUCLEOTIDE SEQUENCE [LARGE SCALE GENOMIC DNA]</scope>
    <source>
        <strain evidence="5 6">CBS 931.73</strain>
    </source>
</reference>
<evidence type="ECO:0000256" key="1">
    <source>
        <dbReference type="ARBA" id="ARBA00022741"/>
    </source>
</evidence>
<keyword evidence="6" id="KW-1185">Reference proteome</keyword>
<dbReference type="PANTHER" id="PTHR12486:SF5">
    <property type="entry name" value="ADENOSINE 5'-MONOPHOSPHORAMIDASE HINT3"/>
    <property type="match status" value="1"/>
</dbReference>
<feature type="domain" description="HIT" evidence="4">
    <location>
        <begin position="12"/>
        <end position="120"/>
    </location>
</feature>
<dbReference type="GO" id="GO:0000166">
    <property type="term" value="F:nucleotide binding"/>
    <property type="evidence" value="ECO:0007669"/>
    <property type="project" value="UniProtKB-KW"/>
</dbReference>
<evidence type="ECO:0000259" key="4">
    <source>
        <dbReference type="PROSITE" id="PS51084"/>
    </source>
</evidence>
<accession>A0A1Y1XZQ5</accession>
<evidence type="ECO:0000256" key="2">
    <source>
        <dbReference type="ARBA" id="ARBA00022801"/>
    </source>
</evidence>
<dbReference type="AlphaFoldDB" id="A0A1Y1XZQ5"/>
<dbReference type="GO" id="GO:0016787">
    <property type="term" value="F:hydrolase activity"/>
    <property type="evidence" value="ECO:0007669"/>
    <property type="project" value="UniProtKB-KW"/>
</dbReference>
<keyword evidence="2" id="KW-0378">Hydrolase</keyword>
<evidence type="ECO:0000256" key="3">
    <source>
        <dbReference type="PROSITE-ProRule" id="PRU00464"/>
    </source>
</evidence>
<dbReference type="Gene3D" id="3.30.428.10">
    <property type="entry name" value="HIT-like"/>
    <property type="match status" value="1"/>
</dbReference>
<dbReference type="PROSITE" id="PS51084">
    <property type="entry name" value="HIT_2"/>
    <property type="match status" value="1"/>
</dbReference>
<dbReference type="SUPFAM" id="SSF54197">
    <property type="entry name" value="HIT-like"/>
    <property type="match status" value="1"/>
</dbReference>
<gene>
    <name evidence="5" type="ORF">K493DRAFT_339491</name>
</gene>
<dbReference type="Pfam" id="PF11969">
    <property type="entry name" value="DcpS_C"/>
    <property type="match status" value="1"/>
</dbReference>
<evidence type="ECO:0000313" key="6">
    <source>
        <dbReference type="Proteomes" id="UP000193498"/>
    </source>
</evidence>
<keyword evidence="1" id="KW-0547">Nucleotide-binding</keyword>
<comment type="caution">
    <text evidence="3">Lacks conserved residue(s) required for the propagation of feature annotation.</text>
</comment>
<dbReference type="InterPro" id="IPR011146">
    <property type="entry name" value="HIT-like"/>
</dbReference>
<dbReference type="STRING" id="1314790.A0A1Y1XZQ5"/>
<evidence type="ECO:0000313" key="5">
    <source>
        <dbReference type="EMBL" id="ORX91222.1"/>
    </source>
</evidence>
<protein>
    <submittedName>
        <fullName evidence="5">HIT-like protein</fullName>
    </submittedName>
</protein>
<comment type="caution">
    <text evidence="5">The sequence shown here is derived from an EMBL/GenBank/DDBJ whole genome shotgun (WGS) entry which is preliminary data.</text>
</comment>
<dbReference type="InterPro" id="IPR036265">
    <property type="entry name" value="HIT-like_sf"/>
</dbReference>
<dbReference type="EMBL" id="MCFE01000336">
    <property type="protein sequence ID" value="ORX91222.1"/>
    <property type="molecule type" value="Genomic_DNA"/>
</dbReference>
<organism evidence="5 6">
    <name type="scientific">Basidiobolus meristosporus CBS 931.73</name>
    <dbReference type="NCBI Taxonomy" id="1314790"/>
    <lineage>
        <taxon>Eukaryota</taxon>
        <taxon>Fungi</taxon>
        <taxon>Fungi incertae sedis</taxon>
        <taxon>Zoopagomycota</taxon>
        <taxon>Entomophthoromycotina</taxon>
        <taxon>Basidiobolomycetes</taxon>
        <taxon>Basidiobolales</taxon>
        <taxon>Basidiobolaceae</taxon>
        <taxon>Basidiobolus</taxon>
    </lineage>
</organism>
<name>A0A1Y1XZQ5_9FUNG</name>
<sequence length="146" mass="16859">MDTIQKSFLGCPYCNIASGKENDTVFIYDDAQVCAFQDPNPDSETHFLVLSKVHIHDYNSLTEKDIALLEHMQAIGNKLLDQANQKKLPTKMGFLPTSFSRVNHLHMQCLTLPLKCNWMRKLLYTPFIFFDSHDLVEELKESCYNL</sequence>
<dbReference type="PANTHER" id="PTHR12486">
    <property type="entry name" value="APRATAXIN-RELATED"/>
    <property type="match status" value="1"/>
</dbReference>
<dbReference type="InParanoid" id="A0A1Y1XZQ5"/>